<keyword evidence="6" id="KW-0699">rRNA-binding</keyword>
<dbReference type="CDD" id="cd05797">
    <property type="entry name" value="Ribosomal_L10"/>
    <property type="match status" value="1"/>
</dbReference>
<comment type="subunit">
    <text evidence="6">Part of the ribosomal stalk of the 50S ribosomal subunit. The N-terminus interacts with L11 and the large rRNA to form the base of the stalk. The C-terminus forms an elongated spine to which L12 dimers bind in a sequential fashion forming a multimeric L10(L12)X complex.</text>
</comment>
<dbReference type="HAMAP" id="MF_00362">
    <property type="entry name" value="Ribosomal_uL10"/>
    <property type="match status" value="1"/>
</dbReference>
<name>A0A377J725_9HELI</name>
<dbReference type="Proteomes" id="UP000254841">
    <property type="component" value="Unassembled WGS sequence"/>
</dbReference>
<comment type="function">
    <text evidence="1 6">Forms part of the ribosomal stalk, playing a central role in the interaction of the ribosome with GTP-bound translation factors.</text>
</comment>
<keyword evidence="3 6" id="KW-0689">Ribosomal protein</keyword>
<dbReference type="GO" id="GO:0006412">
    <property type="term" value="P:translation"/>
    <property type="evidence" value="ECO:0007669"/>
    <property type="project" value="UniProtKB-UniRule"/>
</dbReference>
<gene>
    <name evidence="6 7" type="primary">rplJ</name>
    <name evidence="7" type="ORF">NCTC12410_01909</name>
</gene>
<evidence type="ECO:0000256" key="1">
    <source>
        <dbReference type="ARBA" id="ARBA00002633"/>
    </source>
</evidence>
<accession>A0A377J725</accession>
<dbReference type="Pfam" id="PF00466">
    <property type="entry name" value="Ribosomal_L10"/>
    <property type="match status" value="1"/>
</dbReference>
<dbReference type="OrthoDB" id="3186107at2"/>
<dbReference type="AlphaFoldDB" id="A0A377J725"/>
<evidence type="ECO:0000313" key="7">
    <source>
        <dbReference type="EMBL" id="STO98055.1"/>
    </source>
</evidence>
<dbReference type="NCBIfam" id="NF000955">
    <property type="entry name" value="PRK00099.1-1"/>
    <property type="match status" value="1"/>
</dbReference>
<dbReference type="InterPro" id="IPR047865">
    <property type="entry name" value="Ribosomal_uL10_bac_type"/>
</dbReference>
<dbReference type="RefSeq" id="WP_115012231.1">
    <property type="nucleotide sequence ID" value="NZ_UGHV01000001.1"/>
</dbReference>
<evidence type="ECO:0000256" key="5">
    <source>
        <dbReference type="ARBA" id="ARBA00035202"/>
    </source>
</evidence>
<organism evidence="7 8">
    <name type="scientific">Helicobacter canis</name>
    <dbReference type="NCBI Taxonomy" id="29419"/>
    <lineage>
        <taxon>Bacteria</taxon>
        <taxon>Pseudomonadati</taxon>
        <taxon>Campylobacterota</taxon>
        <taxon>Epsilonproteobacteria</taxon>
        <taxon>Campylobacterales</taxon>
        <taxon>Helicobacteraceae</taxon>
        <taxon>Helicobacter</taxon>
    </lineage>
</organism>
<dbReference type="GO" id="GO:0070180">
    <property type="term" value="F:large ribosomal subunit rRNA binding"/>
    <property type="evidence" value="ECO:0007669"/>
    <property type="project" value="UniProtKB-UniRule"/>
</dbReference>
<dbReference type="InterPro" id="IPR001790">
    <property type="entry name" value="Ribosomal_uL10"/>
</dbReference>
<dbReference type="GO" id="GO:1990904">
    <property type="term" value="C:ribonucleoprotein complex"/>
    <property type="evidence" value="ECO:0007669"/>
    <property type="project" value="UniProtKB-KW"/>
</dbReference>
<dbReference type="SUPFAM" id="SSF160369">
    <property type="entry name" value="Ribosomal protein L10-like"/>
    <property type="match status" value="1"/>
</dbReference>
<evidence type="ECO:0000256" key="2">
    <source>
        <dbReference type="ARBA" id="ARBA00008889"/>
    </source>
</evidence>
<proteinExistence type="inferred from homology"/>
<evidence type="ECO:0000313" key="8">
    <source>
        <dbReference type="Proteomes" id="UP000254841"/>
    </source>
</evidence>
<protein>
    <recommendedName>
        <fullName evidence="5 6">Large ribosomal subunit protein uL10</fullName>
    </recommendedName>
</protein>
<evidence type="ECO:0000256" key="6">
    <source>
        <dbReference type="HAMAP-Rule" id="MF_00362"/>
    </source>
</evidence>
<sequence length="161" mass="18161">MTKVQKQEMVETLTQEFRTAQALLVCDYKGIGVKSLEELRHNARQANVKVQVIKNTLARIALNNANMPELDIKDTNIFIWGEDQISLAKIAVKFAEANAEKFVIKTGSFEGQKVDKDHIISVSKLPSREELIGMLLSVWTAPARYFATGLDNLRKQKEQNS</sequence>
<dbReference type="EMBL" id="UGHV01000001">
    <property type="protein sequence ID" value="STO98055.1"/>
    <property type="molecule type" value="Genomic_DNA"/>
</dbReference>
<evidence type="ECO:0000256" key="3">
    <source>
        <dbReference type="ARBA" id="ARBA00022980"/>
    </source>
</evidence>
<comment type="similarity">
    <text evidence="2 6">Belongs to the universal ribosomal protein uL10 family.</text>
</comment>
<dbReference type="InterPro" id="IPR022973">
    <property type="entry name" value="Ribosomal_uL10_bac"/>
</dbReference>
<dbReference type="Gene3D" id="3.30.70.1730">
    <property type="match status" value="1"/>
</dbReference>
<dbReference type="InterPro" id="IPR043141">
    <property type="entry name" value="Ribosomal_uL10-like_sf"/>
</dbReference>
<reference evidence="7 8" key="1">
    <citation type="submission" date="2018-06" db="EMBL/GenBank/DDBJ databases">
        <authorList>
            <consortium name="Pathogen Informatics"/>
            <person name="Doyle S."/>
        </authorList>
    </citation>
    <scope>NUCLEOTIDE SEQUENCE [LARGE SCALE GENOMIC DNA]</scope>
    <source>
        <strain evidence="7 8">NCTC12410</strain>
    </source>
</reference>
<evidence type="ECO:0000256" key="4">
    <source>
        <dbReference type="ARBA" id="ARBA00023274"/>
    </source>
</evidence>
<keyword evidence="4 6" id="KW-0687">Ribonucleoprotein</keyword>
<dbReference type="GO" id="GO:0005840">
    <property type="term" value="C:ribosome"/>
    <property type="evidence" value="ECO:0007669"/>
    <property type="project" value="UniProtKB-KW"/>
</dbReference>
<dbReference type="PANTHER" id="PTHR11560">
    <property type="entry name" value="39S RIBOSOMAL PROTEIN L10, MITOCHONDRIAL"/>
    <property type="match status" value="1"/>
</dbReference>
<keyword evidence="6" id="KW-0694">RNA-binding</keyword>